<evidence type="ECO:0000313" key="2">
    <source>
        <dbReference type="Proteomes" id="UP001607302"/>
    </source>
</evidence>
<protein>
    <submittedName>
        <fullName evidence="1">PiggyBac transposable element-derived protein 4-like</fullName>
    </submittedName>
</protein>
<organism evidence="1 2">
    <name type="scientific">Vespula squamosa</name>
    <name type="common">Southern yellow jacket</name>
    <name type="synonym">Wasp</name>
    <dbReference type="NCBI Taxonomy" id="30214"/>
    <lineage>
        <taxon>Eukaryota</taxon>
        <taxon>Metazoa</taxon>
        <taxon>Ecdysozoa</taxon>
        <taxon>Arthropoda</taxon>
        <taxon>Hexapoda</taxon>
        <taxon>Insecta</taxon>
        <taxon>Pterygota</taxon>
        <taxon>Neoptera</taxon>
        <taxon>Endopterygota</taxon>
        <taxon>Hymenoptera</taxon>
        <taxon>Apocrita</taxon>
        <taxon>Aculeata</taxon>
        <taxon>Vespoidea</taxon>
        <taxon>Vespidae</taxon>
        <taxon>Vespinae</taxon>
        <taxon>Vespula</taxon>
    </lineage>
</organism>
<name>A0ABD2BG84_VESSQ</name>
<proteinExistence type="predicted"/>
<reference evidence="1 2" key="1">
    <citation type="journal article" date="2024" name="Ann. Entomol. Soc. Am.">
        <title>Genomic analyses of the southern and eastern yellowjacket wasps (Hymenoptera: Vespidae) reveal evolutionary signatures of social life.</title>
        <authorList>
            <person name="Catto M.A."/>
            <person name="Caine P.B."/>
            <person name="Orr S.E."/>
            <person name="Hunt B.G."/>
            <person name="Goodisman M.A.D."/>
        </authorList>
    </citation>
    <scope>NUCLEOTIDE SEQUENCE [LARGE SCALE GENOMIC DNA]</scope>
    <source>
        <strain evidence="1">233</strain>
        <tissue evidence="1">Head and thorax</tissue>
    </source>
</reference>
<comment type="caution">
    <text evidence="1">The sequence shown here is derived from an EMBL/GenBank/DDBJ whole genome shotgun (WGS) entry which is preliminary data.</text>
</comment>
<accession>A0ABD2BG84</accession>
<gene>
    <name evidence="1" type="ORF">V1478_004459</name>
</gene>
<dbReference type="Proteomes" id="UP001607302">
    <property type="component" value="Unassembled WGS sequence"/>
</dbReference>
<keyword evidence="2" id="KW-1185">Reference proteome</keyword>
<evidence type="ECO:0000313" key="1">
    <source>
        <dbReference type="EMBL" id="KAL2731771.1"/>
    </source>
</evidence>
<dbReference type="EMBL" id="JAUDFV010000102">
    <property type="protein sequence ID" value="KAL2731771.1"/>
    <property type="molecule type" value="Genomic_DNA"/>
</dbReference>
<dbReference type="AlphaFoldDB" id="A0ABD2BG84"/>
<sequence length="134" mass="14677">MNLALMKTNFVLIRCMTKSDVFIKKNSGTESNESDEDDGIVVGIRTRKIRVIDSESESVSDVPQTSDKSEWTACHESKAVPPRIKFIPGERSAGTQVPSNAFCPVDSAGSALMSWTMHKIKGSSPLVELEWGES</sequence>